<evidence type="ECO:0000313" key="2">
    <source>
        <dbReference type="EMBL" id="SDZ50484.1"/>
    </source>
</evidence>
<proteinExistence type="predicted"/>
<keyword evidence="1" id="KW-0472">Membrane</keyword>
<name>A0A1H3TJR4_9MICO</name>
<dbReference type="EMBL" id="FNPZ01000006">
    <property type="protein sequence ID" value="SDZ50484.1"/>
    <property type="molecule type" value="Genomic_DNA"/>
</dbReference>
<dbReference type="AlphaFoldDB" id="A0A1H3TJR4"/>
<sequence>MGSGYGQEQAILAEGHKPESRKVWNPSMNILLIVIAVIAVILLFTGGFVSTLNFLLWIGLILLVFAVIVFIVRAISGNRRV</sequence>
<evidence type="ECO:0000256" key="1">
    <source>
        <dbReference type="SAM" id="Phobius"/>
    </source>
</evidence>
<gene>
    <name evidence="2" type="ORF">SAMN05216554_4264</name>
</gene>
<reference evidence="2 3" key="1">
    <citation type="submission" date="2016-10" db="EMBL/GenBank/DDBJ databases">
        <authorList>
            <person name="de Groot N.N."/>
        </authorList>
    </citation>
    <scope>NUCLEOTIDE SEQUENCE [LARGE SCALE GENOMIC DNA]</scope>
    <source>
        <strain evidence="2 3">CGMCC 4.3491</strain>
    </source>
</reference>
<keyword evidence="1" id="KW-1133">Transmembrane helix</keyword>
<keyword evidence="3" id="KW-1185">Reference proteome</keyword>
<evidence type="ECO:0000313" key="3">
    <source>
        <dbReference type="Proteomes" id="UP000198891"/>
    </source>
</evidence>
<organism evidence="2 3">
    <name type="scientific">Herbiconiux ginsengi</name>
    <dbReference type="NCBI Taxonomy" id="381665"/>
    <lineage>
        <taxon>Bacteria</taxon>
        <taxon>Bacillati</taxon>
        <taxon>Actinomycetota</taxon>
        <taxon>Actinomycetes</taxon>
        <taxon>Micrococcales</taxon>
        <taxon>Microbacteriaceae</taxon>
        <taxon>Herbiconiux</taxon>
    </lineage>
</organism>
<feature type="transmembrane region" description="Helical" evidence="1">
    <location>
        <begin position="54"/>
        <end position="75"/>
    </location>
</feature>
<feature type="transmembrane region" description="Helical" evidence="1">
    <location>
        <begin position="30"/>
        <end position="48"/>
    </location>
</feature>
<accession>A0A1H3TJR4</accession>
<keyword evidence="1" id="KW-0812">Transmembrane</keyword>
<dbReference type="STRING" id="381665.SAMN05216554_4264"/>
<protein>
    <submittedName>
        <fullName evidence="2">Uncharacterized protein</fullName>
    </submittedName>
</protein>
<dbReference type="Proteomes" id="UP000198891">
    <property type="component" value="Unassembled WGS sequence"/>
</dbReference>